<evidence type="ECO:0000313" key="5">
    <source>
        <dbReference type="Proteomes" id="UP000094068"/>
    </source>
</evidence>
<gene>
    <name evidence="4" type="ORF">BCR21_06945</name>
</gene>
<dbReference type="STRING" id="903984.BCR21_06945"/>
<dbReference type="SUPFAM" id="SSF51161">
    <property type="entry name" value="Trimeric LpxA-like enzymes"/>
    <property type="match status" value="1"/>
</dbReference>
<reference evidence="5" key="1">
    <citation type="submission" date="2016-09" db="EMBL/GenBank/DDBJ databases">
        <authorList>
            <person name="Gulvik C.A."/>
        </authorList>
    </citation>
    <scope>NUCLEOTIDE SEQUENCE [LARGE SCALE GENOMIC DNA]</scope>
    <source>
        <strain evidence="5">DSM 23328</strain>
    </source>
</reference>
<dbReference type="PANTHER" id="PTHR43300:SF7">
    <property type="entry name" value="UDP-N-ACETYLBACILLOSAMINE N-ACETYLTRANSFERASE"/>
    <property type="match status" value="1"/>
</dbReference>
<dbReference type="RefSeq" id="WP_069645819.1">
    <property type="nucleotide sequence ID" value="NZ_MIJZ01000012.1"/>
</dbReference>
<sequence>MEKIVIVGAGGLGKEVAFLVRRIEEYQLIGFIDEAVEKKGQTIVGLPVVGDLSYLQKVKYPLAVVLAIADGEQRARLVETLRTNLHLSFPTIQDPSALIGFNVTMGEGNIVMPQVTLTGDIQIQKFNIINLKCAIGHDVQLGSYNTLFPNCLLAGYVGINNYAALGMGTQVIQNTQIANYVITGAGTVVIRDLKAKSKVVGVPARALHTSNEPPVIPDTLENEKHTYNQTNTGRGEEKR</sequence>
<feature type="domain" description="PglD N-terminal" evidence="3">
    <location>
        <begin position="3"/>
        <end position="81"/>
    </location>
</feature>
<proteinExistence type="predicted"/>
<comment type="caution">
    <text evidence="4">The sequence shown here is derived from an EMBL/GenBank/DDBJ whole genome shotgun (WGS) entry which is preliminary data.</text>
</comment>
<protein>
    <recommendedName>
        <fullName evidence="3">PglD N-terminal domain-containing protein</fullName>
    </recommendedName>
</protein>
<dbReference type="Proteomes" id="UP000094068">
    <property type="component" value="Unassembled WGS sequence"/>
</dbReference>
<keyword evidence="5" id="KW-1185">Reference proteome</keyword>
<evidence type="ECO:0000256" key="1">
    <source>
        <dbReference type="PIRSR" id="PIRSR620019-1"/>
    </source>
</evidence>
<organism evidence="4 5">
    <name type="scientific">Enterococcus ureasiticus</name>
    <dbReference type="NCBI Taxonomy" id="903984"/>
    <lineage>
        <taxon>Bacteria</taxon>
        <taxon>Bacillati</taxon>
        <taxon>Bacillota</taxon>
        <taxon>Bacilli</taxon>
        <taxon>Lactobacillales</taxon>
        <taxon>Enterococcaceae</taxon>
        <taxon>Enterococcus</taxon>
    </lineage>
</organism>
<name>A0A1E5GGW5_9ENTE</name>
<accession>A0A1E5GGW5</accession>
<dbReference type="OrthoDB" id="9794407at2"/>
<dbReference type="AlphaFoldDB" id="A0A1E5GGW5"/>
<dbReference type="Gene3D" id="3.40.50.20">
    <property type="match status" value="1"/>
</dbReference>
<dbReference type="EMBL" id="MIJZ01000012">
    <property type="protein sequence ID" value="OEG11966.1"/>
    <property type="molecule type" value="Genomic_DNA"/>
</dbReference>
<feature type="region of interest" description="Disordered" evidence="2">
    <location>
        <begin position="210"/>
        <end position="239"/>
    </location>
</feature>
<dbReference type="PANTHER" id="PTHR43300">
    <property type="entry name" value="ACETYLTRANSFERASE"/>
    <property type="match status" value="1"/>
</dbReference>
<dbReference type="InterPro" id="IPR020019">
    <property type="entry name" value="AcTrfase_PglD-like"/>
</dbReference>
<evidence type="ECO:0000313" key="4">
    <source>
        <dbReference type="EMBL" id="OEG11966.1"/>
    </source>
</evidence>
<feature type="active site" description="Proton acceptor" evidence="1">
    <location>
        <position position="137"/>
    </location>
</feature>
<evidence type="ECO:0000259" key="3">
    <source>
        <dbReference type="Pfam" id="PF17836"/>
    </source>
</evidence>
<dbReference type="InterPro" id="IPR041561">
    <property type="entry name" value="PglD_N"/>
</dbReference>
<dbReference type="NCBIfam" id="TIGR03570">
    <property type="entry name" value="NeuD_NnaD"/>
    <property type="match status" value="1"/>
</dbReference>
<dbReference type="InterPro" id="IPR050179">
    <property type="entry name" value="Trans_hexapeptide_repeat"/>
</dbReference>
<feature type="site" description="Increases basicity of active site His" evidence="1">
    <location>
        <position position="138"/>
    </location>
</feature>
<dbReference type="InterPro" id="IPR011004">
    <property type="entry name" value="Trimer_LpxA-like_sf"/>
</dbReference>
<dbReference type="Gene3D" id="2.160.10.10">
    <property type="entry name" value="Hexapeptide repeat proteins"/>
    <property type="match status" value="1"/>
</dbReference>
<dbReference type="CDD" id="cd03360">
    <property type="entry name" value="LbH_AT_putative"/>
    <property type="match status" value="1"/>
</dbReference>
<evidence type="ECO:0000256" key="2">
    <source>
        <dbReference type="SAM" id="MobiDB-lite"/>
    </source>
</evidence>
<dbReference type="Pfam" id="PF17836">
    <property type="entry name" value="PglD_N"/>
    <property type="match status" value="1"/>
</dbReference>